<evidence type="ECO:0000313" key="13">
    <source>
        <dbReference type="Proteomes" id="UP000306102"/>
    </source>
</evidence>
<evidence type="ECO:0000256" key="10">
    <source>
        <dbReference type="SAM" id="MobiDB-lite"/>
    </source>
</evidence>
<evidence type="ECO:0000256" key="8">
    <source>
        <dbReference type="ARBA" id="ARBA00022884"/>
    </source>
</evidence>
<dbReference type="GO" id="GO:0005634">
    <property type="term" value="C:nucleus"/>
    <property type="evidence" value="ECO:0007669"/>
    <property type="project" value="UniProtKB-SubCell"/>
</dbReference>
<evidence type="ECO:0000256" key="1">
    <source>
        <dbReference type="ARBA" id="ARBA00003975"/>
    </source>
</evidence>
<keyword evidence="8" id="KW-0694">RNA-binding</keyword>
<evidence type="ECO:0000256" key="2">
    <source>
        <dbReference type="ARBA" id="ARBA00004123"/>
    </source>
</evidence>
<dbReference type="CDD" id="cd09232">
    <property type="entry name" value="Snurportin-1_C"/>
    <property type="match status" value="1"/>
</dbReference>
<dbReference type="GO" id="GO:0061015">
    <property type="term" value="P:snRNA import into nucleus"/>
    <property type="evidence" value="ECO:0007669"/>
    <property type="project" value="InterPro"/>
</dbReference>
<dbReference type="STRING" id="542762.A0A4S4DLD8"/>
<comment type="subcellular location">
    <subcellularLocation>
        <location evidence="3">Cytoplasm</location>
    </subcellularLocation>
    <subcellularLocation>
        <location evidence="2">Nucleus</location>
    </subcellularLocation>
</comment>
<evidence type="ECO:0000256" key="9">
    <source>
        <dbReference type="ARBA" id="ARBA00023242"/>
    </source>
</evidence>
<dbReference type="Proteomes" id="UP000306102">
    <property type="component" value="Unassembled WGS sequence"/>
</dbReference>
<reference evidence="12 13" key="1">
    <citation type="journal article" date="2018" name="Proc. Natl. Acad. Sci. U.S.A.">
        <title>Draft genome sequence of Camellia sinensis var. sinensis provides insights into the evolution of the tea genome and tea quality.</title>
        <authorList>
            <person name="Wei C."/>
            <person name="Yang H."/>
            <person name="Wang S."/>
            <person name="Zhao J."/>
            <person name="Liu C."/>
            <person name="Gao L."/>
            <person name="Xia E."/>
            <person name="Lu Y."/>
            <person name="Tai Y."/>
            <person name="She G."/>
            <person name="Sun J."/>
            <person name="Cao H."/>
            <person name="Tong W."/>
            <person name="Gao Q."/>
            <person name="Li Y."/>
            <person name="Deng W."/>
            <person name="Jiang X."/>
            <person name="Wang W."/>
            <person name="Chen Q."/>
            <person name="Zhang S."/>
            <person name="Li H."/>
            <person name="Wu J."/>
            <person name="Wang P."/>
            <person name="Li P."/>
            <person name="Shi C."/>
            <person name="Zheng F."/>
            <person name="Jian J."/>
            <person name="Huang B."/>
            <person name="Shan D."/>
            <person name="Shi M."/>
            <person name="Fang C."/>
            <person name="Yue Y."/>
            <person name="Li F."/>
            <person name="Li D."/>
            <person name="Wei S."/>
            <person name="Han B."/>
            <person name="Jiang C."/>
            <person name="Yin Y."/>
            <person name="Xia T."/>
            <person name="Zhang Z."/>
            <person name="Bennetzen J.L."/>
            <person name="Zhao S."/>
            <person name="Wan X."/>
        </authorList>
    </citation>
    <scope>NUCLEOTIDE SEQUENCE [LARGE SCALE GENOMIC DNA]</scope>
    <source>
        <strain evidence="13">cv. Shuchazao</strain>
        <tissue evidence="12">Leaf</tissue>
    </source>
</reference>
<dbReference type="AlphaFoldDB" id="A0A4S4DLD8"/>
<evidence type="ECO:0000256" key="4">
    <source>
        <dbReference type="ARBA" id="ARBA00007540"/>
    </source>
</evidence>
<dbReference type="GO" id="GO:0003723">
    <property type="term" value="F:RNA binding"/>
    <property type="evidence" value="ECO:0007669"/>
    <property type="project" value="UniProtKB-KW"/>
</dbReference>
<comment type="similarity">
    <text evidence="4">Belongs to the snurportin family.</text>
</comment>
<proteinExistence type="inferred from homology"/>
<dbReference type="SUPFAM" id="SSF56091">
    <property type="entry name" value="DNA ligase/mRNA capping enzyme, catalytic domain"/>
    <property type="match status" value="1"/>
</dbReference>
<dbReference type="PANTHER" id="PTHR13403:SF6">
    <property type="entry name" value="SNURPORTIN-1"/>
    <property type="match status" value="1"/>
</dbReference>
<feature type="domain" description="Snurportin-1 m3G cap-binding" evidence="11">
    <location>
        <begin position="236"/>
        <end position="412"/>
    </location>
</feature>
<organism evidence="12 13">
    <name type="scientific">Camellia sinensis var. sinensis</name>
    <name type="common">China tea</name>
    <dbReference type="NCBI Taxonomy" id="542762"/>
    <lineage>
        <taxon>Eukaryota</taxon>
        <taxon>Viridiplantae</taxon>
        <taxon>Streptophyta</taxon>
        <taxon>Embryophyta</taxon>
        <taxon>Tracheophyta</taxon>
        <taxon>Spermatophyta</taxon>
        <taxon>Magnoliopsida</taxon>
        <taxon>eudicotyledons</taxon>
        <taxon>Gunneridae</taxon>
        <taxon>Pentapetalae</taxon>
        <taxon>asterids</taxon>
        <taxon>Ericales</taxon>
        <taxon>Theaceae</taxon>
        <taxon>Camellia</taxon>
    </lineage>
</organism>
<comment type="function">
    <text evidence="1">Functions as an U snRNP-specific nuclear import adapter. Involved in the trimethylguanosine (m3G)-cap-dependent nuclear import of U snRNPs. Binds specifically to the terminal m3G-cap U snRNAs.</text>
</comment>
<evidence type="ECO:0000259" key="11">
    <source>
        <dbReference type="Pfam" id="PF21974"/>
    </source>
</evidence>
<dbReference type="EMBL" id="SDRB02010880">
    <property type="protein sequence ID" value="THG03739.1"/>
    <property type="molecule type" value="Genomic_DNA"/>
</dbReference>
<evidence type="ECO:0000313" key="12">
    <source>
        <dbReference type="EMBL" id="THG03739.1"/>
    </source>
</evidence>
<keyword evidence="9" id="KW-0539">Nucleus</keyword>
<dbReference type="InterPro" id="IPR047857">
    <property type="entry name" value="Snurportin1_C"/>
</dbReference>
<dbReference type="Gene3D" id="3.30.470.30">
    <property type="entry name" value="DNA ligase/mRNA capping enzyme"/>
    <property type="match status" value="1"/>
</dbReference>
<dbReference type="GO" id="GO:0005737">
    <property type="term" value="C:cytoplasm"/>
    <property type="evidence" value="ECO:0007669"/>
    <property type="project" value="UniProtKB-SubCell"/>
</dbReference>
<keyword evidence="6" id="KW-0813">Transport</keyword>
<evidence type="ECO:0000256" key="3">
    <source>
        <dbReference type="ARBA" id="ARBA00004496"/>
    </source>
</evidence>
<accession>A0A4S4DLD8</accession>
<gene>
    <name evidence="12" type="ORF">TEA_005170</name>
</gene>
<keyword evidence="7" id="KW-0963">Cytoplasm</keyword>
<feature type="region of interest" description="Disordered" evidence="10">
    <location>
        <begin position="180"/>
        <end position="215"/>
    </location>
</feature>
<keyword evidence="13" id="KW-1185">Reference proteome</keyword>
<evidence type="ECO:0000256" key="6">
    <source>
        <dbReference type="ARBA" id="ARBA00022448"/>
    </source>
</evidence>
<evidence type="ECO:0000256" key="7">
    <source>
        <dbReference type="ARBA" id="ARBA00022490"/>
    </source>
</evidence>
<protein>
    <recommendedName>
        <fullName evidence="5">Snurportin-1</fullName>
    </recommendedName>
</protein>
<dbReference type="PANTHER" id="PTHR13403">
    <property type="entry name" value="SNURPORTIN1 RNUT1 PROTEIN RNA, U TRANSPORTER 1"/>
    <property type="match status" value="1"/>
</dbReference>
<dbReference type="Pfam" id="PF21974">
    <property type="entry name" value="SPN1_m3Gcap_bd"/>
    <property type="match status" value="1"/>
</dbReference>
<dbReference type="InterPro" id="IPR017336">
    <property type="entry name" value="Snurportin-1"/>
</dbReference>
<evidence type="ECO:0000256" key="5">
    <source>
        <dbReference type="ARBA" id="ARBA00016034"/>
    </source>
</evidence>
<sequence>MHPFLCGWKQFLEECLNYFDYIDFGVHYGKIKYGQIFKDDKGHEYLNVAWWGGGEVKVCEFVWWCTQSSASTLLAVGLGSSIAATVMLLGMANNIMLLCSYDIENVAIMVCIDYTFTMLVDHISRRFGGLHTDSASMSFKIPGYNNFKMENDSDFENMVCLARSFRLDHTDLHVEERVLSLQSQGSEPTSEPEEPSVELDLVPEPEPDPEHQTSDLDVRQAAKLRGAEARRWFARQLMLPEWMIDVPDHLSRDWYVFARPAGKRCFVVSSNGTTISRLRNGSLLHRFPSALPSGARAKGNSCSAQSYCILDCIFHESDQTYYVIDMVCWAGYSLYECAAEFRFFWLNSKLVESGACEPPSFYHKYRFDVVPVYNCDQAGLHTAYSGPVPYVKDGLLFYNKHAHYQTGNTPLALVWKDENCSQYVIDTDSRGQVPSQQQVVLELQVDGKLTSSDDPPVVFGCLETDFIQKSGLQSGNLLRFAINDGGLSFGDGKLEKADMQYLGKVNCARAFADSYSKYAVRHSPLRVEDLFASISSLSQQDNITRDMEMNRIEIFLTEELFGHALKNLGKIVSFDRRVYSDASGHSMIACACMALQQNLRAVDGFSTSKFNVFYILYGRSGEGLGRSEGWWSGGGGVAAPVEVVVMGEN</sequence>
<feature type="compositionally biased region" description="Acidic residues" evidence="10">
    <location>
        <begin position="190"/>
        <end position="207"/>
    </location>
</feature>
<name>A0A4S4DLD8_CAMSN</name>
<comment type="caution">
    <text evidence="12">The sequence shown here is derived from an EMBL/GenBank/DDBJ whole genome shotgun (WGS) entry which is preliminary data.</text>
</comment>